<keyword evidence="3" id="KW-0201">Cytochrome c-type biogenesis</keyword>
<organism evidence="8 9">
    <name type="scientific">Gordonia humi</name>
    <dbReference type="NCBI Taxonomy" id="686429"/>
    <lineage>
        <taxon>Bacteria</taxon>
        <taxon>Bacillati</taxon>
        <taxon>Actinomycetota</taxon>
        <taxon>Actinomycetes</taxon>
        <taxon>Mycobacteriales</taxon>
        <taxon>Gordoniaceae</taxon>
        <taxon>Gordonia</taxon>
    </lineage>
</organism>
<sequence length="336" mass="36536">MEESGYVNETLGQYSDWFYATAITVYAIAMVLFLASLASARFAKIEKQQQERELVGAGVAVSADDRVPGRVAGPGPRRREAGERLASMAYPVVWVGLAAHLTSIVLRGVATDRAPWGNMYEFISLTTIACVVAGVVVLRRREQRPLLSFVLIPVILLMFIAGKFLYTQPAPVVPALKSYWLAIHVSIISISSGILLVSGVASILYLVKQQWDVEADETASGVGGGLRRLLGHLPSTESLDRLAYKCVVIGFPLFGLGVICGAIWAESAWGRFWGWDPKETVSFIAWIVYAAYLHARATAGWRNAAAWINVAGFVSLLFNLFAINLVVSGLHSYAGL</sequence>
<dbReference type="PANTHER" id="PTHR30071">
    <property type="entry name" value="HEME EXPORTER PROTEIN C"/>
    <property type="match status" value="1"/>
</dbReference>
<dbReference type="PANTHER" id="PTHR30071:SF1">
    <property type="entry name" value="CYTOCHROME B_B6 PROTEIN-RELATED"/>
    <property type="match status" value="1"/>
</dbReference>
<keyword evidence="5 6" id="KW-0472">Membrane</keyword>
<dbReference type="EMBL" id="JACIFP010000001">
    <property type="protein sequence ID" value="MBB4134597.1"/>
    <property type="molecule type" value="Genomic_DNA"/>
</dbReference>
<keyword evidence="9" id="KW-1185">Reference proteome</keyword>
<evidence type="ECO:0000256" key="2">
    <source>
        <dbReference type="ARBA" id="ARBA00022692"/>
    </source>
</evidence>
<comment type="subcellular location">
    <subcellularLocation>
        <location evidence="1">Membrane</location>
        <topology evidence="1">Multi-pass membrane protein</topology>
    </subcellularLocation>
</comment>
<feature type="transmembrane region" description="Helical" evidence="6">
    <location>
        <begin position="242"/>
        <end position="265"/>
    </location>
</feature>
<feature type="transmembrane region" description="Helical" evidence="6">
    <location>
        <begin position="306"/>
        <end position="327"/>
    </location>
</feature>
<dbReference type="RefSeq" id="WP_183369746.1">
    <property type="nucleotide sequence ID" value="NZ_BAABHL010000049.1"/>
</dbReference>
<evidence type="ECO:0000256" key="5">
    <source>
        <dbReference type="ARBA" id="ARBA00023136"/>
    </source>
</evidence>
<dbReference type="AlphaFoldDB" id="A0A840F4X3"/>
<evidence type="ECO:0000256" key="1">
    <source>
        <dbReference type="ARBA" id="ARBA00004141"/>
    </source>
</evidence>
<dbReference type="GO" id="GO:0017004">
    <property type="term" value="P:cytochrome complex assembly"/>
    <property type="evidence" value="ECO:0007669"/>
    <property type="project" value="UniProtKB-KW"/>
</dbReference>
<accession>A0A840F4X3</accession>
<feature type="transmembrane region" description="Helical" evidence="6">
    <location>
        <begin position="88"/>
        <end position="110"/>
    </location>
</feature>
<keyword evidence="2 6" id="KW-0812">Transmembrane</keyword>
<dbReference type="Proteomes" id="UP000551501">
    <property type="component" value="Unassembled WGS sequence"/>
</dbReference>
<dbReference type="InterPro" id="IPR002541">
    <property type="entry name" value="Cyt_c_assembly"/>
</dbReference>
<feature type="transmembrane region" description="Helical" evidence="6">
    <location>
        <begin position="178"/>
        <end position="207"/>
    </location>
</feature>
<gene>
    <name evidence="8" type="ORF">BKA16_001149</name>
</gene>
<feature type="transmembrane region" description="Helical" evidence="6">
    <location>
        <begin position="280"/>
        <end position="299"/>
    </location>
</feature>
<proteinExistence type="predicted"/>
<dbReference type="NCBIfam" id="TIGR03144">
    <property type="entry name" value="cytochr_II_ccsB"/>
    <property type="match status" value="1"/>
</dbReference>
<evidence type="ECO:0000313" key="8">
    <source>
        <dbReference type="EMBL" id="MBB4134597.1"/>
    </source>
</evidence>
<evidence type="ECO:0000313" key="9">
    <source>
        <dbReference type="Proteomes" id="UP000551501"/>
    </source>
</evidence>
<dbReference type="GO" id="GO:0005886">
    <property type="term" value="C:plasma membrane"/>
    <property type="evidence" value="ECO:0007669"/>
    <property type="project" value="TreeGrafter"/>
</dbReference>
<dbReference type="InterPro" id="IPR017562">
    <property type="entry name" value="Cyt_c_biogenesis_CcsA"/>
</dbReference>
<feature type="transmembrane region" description="Helical" evidence="6">
    <location>
        <begin position="17"/>
        <end position="38"/>
    </location>
</feature>
<keyword evidence="4 6" id="KW-1133">Transmembrane helix</keyword>
<reference evidence="8 9" key="1">
    <citation type="submission" date="2020-08" db="EMBL/GenBank/DDBJ databases">
        <title>Sequencing the genomes of 1000 actinobacteria strains.</title>
        <authorList>
            <person name="Klenk H.-P."/>
        </authorList>
    </citation>
    <scope>NUCLEOTIDE SEQUENCE [LARGE SCALE GENOMIC DNA]</scope>
    <source>
        <strain evidence="8 9">DSM 45298</strain>
    </source>
</reference>
<evidence type="ECO:0000259" key="7">
    <source>
        <dbReference type="Pfam" id="PF01578"/>
    </source>
</evidence>
<evidence type="ECO:0000256" key="3">
    <source>
        <dbReference type="ARBA" id="ARBA00022748"/>
    </source>
</evidence>
<dbReference type="Pfam" id="PF01578">
    <property type="entry name" value="Cytochrom_C_asm"/>
    <property type="match status" value="1"/>
</dbReference>
<evidence type="ECO:0000256" key="6">
    <source>
        <dbReference type="SAM" id="Phobius"/>
    </source>
</evidence>
<name>A0A840F4X3_9ACTN</name>
<dbReference type="GO" id="GO:0020037">
    <property type="term" value="F:heme binding"/>
    <property type="evidence" value="ECO:0007669"/>
    <property type="project" value="InterPro"/>
</dbReference>
<evidence type="ECO:0000256" key="4">
    <source>
        <dbReference type="ARBA" id="ARBA00022989"/>
    </source>
</evidence>
<feature type="domain" description="Cytochrome c assembly protein" evidence="7">
    <location>
        <begin position="116"/>
        <end position="331"/>
    </location>
</feature>
<feature type="transmembrane region" description="Helical" evidence="6">
    <location>
        <begin position="122"/>
        <end position="139"/>
    </location>
</feature>
<feature type="transmembrane region" description="Helical" evidence="6">
    <location>
        <begin position="146"/>
        <end position="166"/>
    </location>
</feature>
<comment type="caution">
    <text evidence="8">The sequence shown here is derived from an EMBL/GenBank/DDBJ whole genome shotgun (WGS) entry which is preliminary data.</text>
</comment>
<protein>
    <submittedName>
        <fullName evidence="8">Cytochrome c-type biogenesis protein CcsB</fullName>
    </submittedName>
</protein>
<dbReference type="InterPro" id="IPR045062">
    <property type="entry name" value="Cyt_c_biogenesis_CcsA/CcmC"/>
</dbReference>